<sequence length="593" mass="64793">MAAFDGAWEVSAGRVISIAKVAAGAGWRYYFRGVMAGDGPRPAGKALRAAQEEAGVPPGRWTGRGPAALGLASGETVTERQAELLLGEGRHPDADRIERELQAAGADPAAVRRATVLARPIEHIDSPVLAVDLVFRAPPTAHALWALADDATRRVLEECHEIARDGTLARLEESVARVRWGSGGGHQAPVKDGLVVAVFRHHESRSGRPLLHDHAVLSVKVRRPDGTWGNLATADLFENVVAADALYTLLFMEEVSARLGVAWEPREVTPGKRPVMEIAGVPHELIGWQSTRRQQIEHAYEDQLQQYRSDHGHEPGERARYKLALIAADRTRPPKGIPRTLPELRERWRRSAVHAVGADVVDRLLETARAAATAVWARVRPVVDLALAAVETVAVVYVMRGAFQHRHLLAEARRHLTYVLRGRRHEPGLDEAIVRAAVDGCTRPVGRALTADFRYLYPRESDGRAVVRPLTRHRTASRYERARLAGDALTTRVRASRRSRRLASRSLPHAVAIPAAPPREGSHHGREKQQTTDLAAAEDTRRFILTAARLRGGVKERAASDPPARPAAPTKPPHTQQSPGPVPGRGSTPGRTV</sequence>
<feature type="region of interest" description="Disordered" evidence="1">
    <location>
        <begin position="490"/>
        <end position="593"/>
    </location>
</feature>
<feature type="compositionally biased region" description="Basic residues" evidence="1">
    <location>
        <begin position="494"/>
        <end position="503"/>
    </location>
</feature>
<dbReference type="Proteomes" id="UP000641932">
    <property type="component" value="Unassembled WGS sequence"/>
</dbReference>
<feature type="compositionally biased region" description="Basic and acidic residues" evidence="1">
    <location>
        <begin position="520"/>
        <end position="530"/>
    </location>
</feature>
<dbReference type="InterPro" id="IPR014862">
    <property type="entry name" value="TrwC"/>
</dbReference>
<name>A0A917ZY89_9ACTN</name>
<dbReference type="AlphaFoldDB" id="A0A917ZY89"/>
<comment type="caution">
    <text evidence="3">The sequence shown here is derived from an EMBL/GenBank/DDBJ whole genome shotgun (WGS) entry which is preliminary data.</text>
</comment>
<evidence type="ECO:0000313" key="4">
    <source>
        <dbReference type="Proteomes" id="UP000641932"/>
    </source>
</evidence>
<reference evidence="3" key="1">
    <citation type="journal article" date="2014" name="Int. J. Syst. Evol. Microbiol.">
        <title>Complete genome sequence of Corynebacterium casei LMG S-19264T (=DSM 44701T), isolated from a smear-ripened cheese.</title>
        <authorList>
            <consortium name="US DOE Joint Genome Institute (JGI-PGF)"/>
            <person name="Walter F."/>
            <person name="Albersmeier A."/>
            <person name="Kalinowski J."/>
            <person name="Ruckert C."/>
        </authorList>
    </citation>
    <scope>NUCLEOTIDE SEQUENCE</scope>
    <source>
        <strain evidence="3">CGMCC 4.7201</strain>
    </source>
</reference>
<evidence type="ECO:0000313" key="3">
    <source>
        <dbReference type="EMBL" id="GGO98757.1"/>
    </source>
</evidence>
<feature type="compositionally biased region" description="Pro residues" evidence="1">
    <location>
        <begin position="563"/>
        <end position="572"/>
    </location>
</feature>
<keyword evidence="4" id="KW-1185">Reference proteome</keyword>
<evidence type="ECO:0000256" key="1">
    <source>
        <dbReference type="SAM" id="MobiDB-lite"/>
    </source>
</evidence>
<proteinExistence type="predicted"/>
<organism evidence="3 4">
    <name type="scientific">Wenjunlia tyrosinilytica</name>
    <dbReference type="NCBI Taxonomy" id="1544741"/>
    <lineage>
        <taxon>Bacteria</taxon>
        <taxon>Bacillati</taxon>
        <taxon>Actinomycetota</taxon>
        <taxon>Actinomycetes</taxon>
        <taxon>Kitasatosporales</taxon>
        <taxon>Streptomycetaceae</taxon>
        <taxon>Wenjunlia</taxon>
    </lineage>
</organism>
<gene>
    <name evidence="3" type="ORF">GCM10012280_63640</name>
</gene>
<dbReference type="NCBIfam" id="NF041492">
    <property type="entry name" value="MobF"/>
    <property type="match status" value="1"/>
</dbReference>
<feature type="domain" description="TrwC relaxase" evidence="2">
    <location>
        <begin position="26"/>
        <end position="353"/>
    </location>
</feature>
<accession>A0A917ZY89</accession>
<evidence type="ECO:0000259" key="2">
    <source>
        <dbReference type="Pfam" id="PF08751"/>
    </source>
</evidence>
<dbReference type="SUPFAM" id="SSF55464">
    <property type="entry name" value="Origin of replication-binding domain, RBD-like"/>
    <property type="match status" value="1"/>
</dbReference>
<dbReference type="Pfam" id="PF08751">
    <property type="entry name" value="TrwC"/>
    <property type="match status" value="1"/>
</dbReference>
<protein>
    <recommendedName>
        <fullName evidence="2">TrwC relaxase domain-containing protein</fullName>
    </recommendedName>
</protein>
<reference evidence="3" key="2">
    <citation type="submission" date="2020-09" db="EMBL/GenBank/DDBJ databases">
        <authorList>
            <person name="Sun Q."/>
            <person name="Zhou Y."/>
        </authorList>
    </citation>
    <scope>NUCLEOTIDE SEQUENCE</scope>
    <source>
        <strain evidence="3">CGMCC 4.7201</strain>
    </source>
</reference>
<dbReference type="EMBL" id="BMMS01000040">
    <property type="protein sequence ID" value="GGO98757.1"/>
    <property type="molecule type" value="Genomic_DNA"/>
</dbReference>